<feature type="region of interest" description="Disordered" evidence="1">
    <location>
        <begin position="147"/>
        <end position="175"/>
    </location>
</feature>
<keyword evidence="3" id="KW-1185">Reference proteome</keyword>
<dbReference type="Proteomes" id="UP000325081">
    <property type="component" value="Unassembled WGS sequence"/>
</dbReference>
<dbReference type="AlphaFoldDB" id="A0A5A7PUX2"/>
<evidence type="ECO:0000313" key="3">
    <source>
        <dbReference type="Proteomes" id="UP000325081"/>
    </source>
</evidence>
<evidence type="ECO:0000313" key="2">
    <source>
        <dbReference type="EMBL" id="GER36352.1"/>
    </source>
</evidence>
<name>A0A5A7PUX2_STRAF</name>
<feature type="compositionally biased region" description="Gly residues" evidence="1">
    <location>
        <begin position="152"/>
        <end position="167"/>
    </location>
</feature>
<dbReference type="EMBL" id="BKCP01005150">
    <property type="protein sequence ID" value="GER36352.1"/>
    <property type="molecule type" value="Genomic_DNA"/>
</dbReference>
<comment type="caution">
    <text evidence="2">The sequence shown here is derived from an EMBL/GenBank/DDBJ whole genome shotgun (WGS) entry which is preliminary data.</text>
</comment>
<evidence type="ECO:0000256" key="1">
    <source>
        <dbReference type="SAM" id="MobiDB-lite"/>
    </source>
</evidence>
<feature type="region of interest" description="Disordered" evidence="1">
    <location>
        <begin position="1"/>
        <end position="32"/>
    </location>
</feature>
<proteinExistence type="predicted"/>
<sequence>MNDLDIPGSARDVHGRNRPRSRGNGPKELARREFERRSCSGIAKSMRGKCVRMWGNDLHQHHHAIAFTIRSSSTCERAIISAANRDEPDDPRREAPPLFSRLRRLLWRSAPTIVEEGDYKSTTEVVEKTLASVSWLMAADEGVAAVDEGDGSSAGGGDEGVLGGGWRAGERRGHG</sequence>
<gene>
    <name evidence="2" type="ORF">STAS_12689</name>
</gene>
<organism evidence="2 3">
    <name type="scientific">Striga asiatica</name>
    <name type="common">Asiatic witchweed</name>
    <name type="synonym">Buchnera asiatica</name>
    <dbReference type="NCBI Taxonomy" id="4170"/>
    <lineage>
        <taxon>Eukaryota</taxon>
        <taxon>Viridiplantae</taxon>
        <taxon>Streptophyta</taxon>
        <taxon>Embryophyta</taxon>
        <taxon>Tracheophyta</taxon>
        <taxon>Spermatophyta</taxon>
        <taxon>Magnoliopsida</taxon>
        <taxon>eudicotyledons</taxon>
        <taxon>Gunneridae</taxon>
        <taxon>Pentapetalae</taxon>
        <taxon>asterids</taxon>
        <taxon>lamiids</taxon>
        <taxon>Lamiales</taxon>
        <taxon>Orobanchaceae</taxon>
        <taxon>Buchnereae</taxon>
        <taxon>Striga</taxon>
    </lineage>
</organism>
<accession>A0A5A7PUX2</accession>
<reference evidence="3" key="1">
    <citation type="journal article" date="2019" name="Curr. Biol.">
        <title>Genome Sequence of Striga asiatica Provides Insight into the Evolution of Plant Parasitism.</title>
        <authorList>
            <person name="Yoshida S."/>
            <person name="Kim S."/>
            <person name="Wafula E.K."/>
            <person name="Tanskanen J."/>
            <person name="Kim Y.M."/>
            <person name="Honaas L."/>
            <person name="Yang Z."/>
            <person name="Spallek T."/>
            <person name="Conn C.E."/>
            <person name="Ichihashi Y."/>
            <person name="Cheong K."/>
            <person name="Cui S."/>
            <person name="Der J.P."/>
            <person name="Gundlach H."/>
            <person name="Jiao Y."/>
            <person name="Hori C."/>
            <person name="Ishida J.K."/>
            <person name="Kasahara H."/>
            <person name="Kiba T."/>
            <person name="Kim M.S."/>
            <person name="Koo N."/>
            <person name="Laohavisit A."/>
            <person name="Lee Y.H."/>
            <person name="Lumba S."/>
            <person name="McCourt P."/>
            <person name="Mortimer J.C."/>
            <person name="Mutuku J.M."/>
            <person name="Nomura T."/>
            <person name="Sasaki-Sekimoto Y."/>
            <person name="Seto Y."/>
            <person name="Wang Y."/>
            <person name="Wakatake T."/>
            <person name="Sakakibara H."/>
            <person name="Demura T."/>
            <person name="Yamaguchi S."/>
            <person name="Yoneyama K."/>
            <person name="Manabe R.I."/>
            <person name="Nelson D.C."/>
            <person name="Schulman A.H."/>
            <person name="Timko M.P."/>
            <person name="dePamphilis C.W."/>
            <person name="Choi D."/>
            <person name="Shirasu K."/>
        </authorList>
    </citation>
    <scope>NUCLEOTIDE SEQUENCE [LARGE SCALE GENOMIC DNA]</scope>
    <source>
        <strain evidence="3">cv. UVA1</strain>
    </source>
</reference>
<protein>
    <submittedName>
        <fullName evidence="2">Cysteine/Histidine-rich C1 domain family protein</fullName>
    </submittedName>
</protein>